<keyword evidence="2" id="KW-0238">DNA-binding</keyword>
<dbReference type="FunFam" id="1.10.260.40:FF:000002">
    <property type="entry name" value="HTH-type transcriptional repressor PurR"/>
    <property type="match status" value="1"/>
</dbReference>
<dbReference type="PROSITE" id="PS50932">
    <property type="entry name" value="HTH_LACI_2"/>
    <property type="match status" value="1"/>
</dbReference>
<dbReference type="InterPro" id="IPR001761">
    <property type="entry name" value="Peripla_BP/Lac1_sug-bd_dom"/>
</dbReference>
<keyword evidence="7" id="KW-1185">Reference proteome</keyword>
<dbReference type="InterPro" id="IPR000843">
    <property type="entry name" value="HTH_LacI"/>
</dbReference>
<dbReference type="Gene3D" id="3.40.50.2300">
    <property type="match status" value="1"/>
</dbReference>
<dbReference type="InterPro" id="IPR001387">
    <property type="entry name" value="Cro/C1-type_HTH"/>
</dbReference>
<accession>A0A017RT06</accession>
<dbReference type="GO" id="GO:0003700">
    <property type="term" value="F:DNA-binding transcription factor activity"/>
    <property type="evidence" value="ECO:0007669"/>
    <property type="project" value="TreeGrafter"/>
</dbReference>
<dbReference type="AlphaFoldDB" id="A0A017RT06"/>
<proteinExistence type="predicted"/>
<dbReference type="Proteomes" id="UP000019681">
    <property type="component" value="Unassembled WGS sequence"/>
</dbReference>
<dbReference type="InterPro" id="IPR028082">
    <property type="entry name" value="Peripla_BP_I"/>
</dbReference>
<dbReference type="InterPro" id="IPR010982">
    <property type="entry name" value="Lambda_DNA-bd_dom_sf"/>
</dbReference>
<dbReference type="RefSeq" id="WP_278244903.1">
    <property type="nucleotide sequence ID" value="NZ_AZQP01000040.1"/>
</dbReference>
<dbReference type="SUPFAM" id="SSF53822">
    <property type="entry name" value="Periplasmic binding protein-like I"/>
    <property type="match status" value="1"/>
</dbReference>
<reference evidence="6 7" key="1">
    <citation type="journal article" date="2014" name="Genome Announc.">
        <title>Draft Genome Sequence of Fervidicella metallireducens Strain AeBT, an Iron-Reducing Thermoanaerobe from the Great Artesian Basin.</title>
        <authorList>
            <person name="Patel B.K."/>
        </authorList>
    </citation>
    <scope>NUCLEOTIDE SEQUENCE [LARGE SCALE GENOMIC DNA]</scope>
    <source>
        <strain evidence="6 7">AeB</strain>
    </source>
</reference>
<organism evidence="6 7">
    <name type="scientific">Fervidicella metallireducens AeB</name>
    <dbReference type="NCBI Taxonomy" id="1403537"/>
    <lineage>
        <taxon>Bacteria</taxon>
        <taxon>Bacillati</taxon>
        <taxon>Bacillota</taxon>
        <taxon>Clostridia</taxon>
        <taxon>Eubacteriales</taxon>
        <taxon>Clostridiaceae</taxon>
        <taxon>Fervidicella</taxon>
    </lineage>
</organism>
<keyword evidence="3" id="KW-0804">Transcription</keyword>
<evidence type="ECO:0000256" key="2">
    <source>
        <dbReference type="ARBA" id="ARBA00023125"/>
    </source>
</evidence>
<dbReference type="PROSITE" id="PS50943">
    <property type="entry name" value="HTH_CROC1"/>
    <property type="match status" value="1"/>
</dbReference>
<evidence type="ECO:0000256" key="3">
    <source>
        <dbReference type="ARBA" id="ARBA00023163"/>
    </source>
</evidence>
<comment type="caution">
    <text evidence="6">The sequence shown here is derived from an EMBL/GenBank/DDBJ whole genome shotgun (WGS) entry which is preliminary data.</text>
</comment>
<evidence type="ECO:0000256" key="1">
    <source>
        <dbReference type="ARBA" id="ARBA00023015"/>
    </source>
</evidence>
<gene>
    <name evidence="6" type="ORF">Q428_11675</name>
</gene>
<sequence>MAVTIKDIAKMAGVSRSTVSRVLNNSGYVNENTKNKVLSVINELNYTPSAIAKSLSTNKTNTIGVIVPEIDNPFFGEMIKGISSLAAEEELNILLCDTNESAEKELKALDVLLQQRIEGIIITPCLAEDNRNREKLLEIHKMGIPLVLTDGHIKYSGLNGVS</sequence>
<dbReference type="SMART" id="SM00354">
    <property type="entry name" value="HTH_LACI"/>
    <property type="match status" value="1"/>
</dbReference>
<feature type="domain" description="HTH cro/C1-type" evidence="5">
    <location>
        <begin position="4"/>
        <end position="51"/>
    </location>
</feature>
<dbReference type="EMBL" id="AZQP01000040">
    <property type="protein sequence ID" value="EYE87746.1"/>
    <property type="molecule type" value="Genomic_DNA"/>
</dbReference>
<dbReference type="SUPFAM" id="SSF47413">
    <property type="entry name" value="lambda repressor-like DNA-binding domains"/>
    <property type="match status" value="1"/>
</dbReference>
<dbReference type="PANTHER" id="PTHR30146">
    <property type="entry name" value="LACI-RELATED TRANSCRIPTIONAL REPRESSOR"/>
    <property type="match status" value="1"/>
</dbReference>
<evidence type="ECO:0000259" key="4">
    <source>
        <dbReference type="PROSITE" id="PS50932"/>
    </source>
</evidence>
<evidence type="ECO:0000259" key="5">
    <source>
        <dbReference type="PROSITE" id="PS50943"/>
    </source>
</evidence>
<dbReference type="Gene3D" id="1.10.260.40">
    <property type="entry name" value="lambda repressor-like DNA-binding domains"/>
    <property type="match status" value="1"/>
</dbReference>
<evidence type="ECO:0000313" key="7">
    <source>
        <dbReference type="Proteomes" id="UP000019681"/>
    </source>
</evidence>
<feature type="domain" description="HTH lacI-type" evidence="4">
    <location>
        <begin position="3"/>
        <end position="57"/>
    </location>
</feature>
<dbReference type="CDD" id="cd06267">
    <property type="entry name" value="PBP1_LacI_sugar_binding-like"/>
    <property type="match status" value="1"/>
</dbReference>
<dbReference type="Pfam" id="PF00356">
    <property type="entry name" value="LacI"/>
    <property type="match status" value="1"/>
</dbReference>
<dbReference type="CDD" id="cd01392">
    <property type="entry name" value="HTH_LacI"/>
    <property type="match status" value="1"/>
</dbReference>
<dbReference type="PRINTS" id="PR00036">
    <property type="entry name" value="HTHLACI"/>
</dbReference>
<dbReference type="PANTHER" id="PTHR30146:SF109">
    <property type="entry name" value="HTH-TYPE TRANSCRIPTIONAL REGULATOR GALS"/>
    <property type="match status" value="1"/>
</dbReference>
<dbReference type="STRING" id="1403537.Q428_11675"/>
<dbReference type="GO" id="GO:0000976">
    <property type="term" value="F:transcription cis-regulatory region binding"/>
    <property type="evidence" value="ECO:0007669"/>
    <property type="project" value="TreeGrafter"/>
</dbReference>
<dbReference type="Pfam" id="PF00532">
    <property type="entry name" value="Peripla_BP_1"/>
    <property type="match status" value="1"/>
</dbReference>
<keyword evidence="1" id="KW-0805">Transcription regulation</keyword>
<dbReference type="PROSITE" id="PS00356">
    <property type="entry name" value="HTH_LACI_1"/>
    <property type="match status" value="1"/>
</dbReference>
<evidence type="ECO:0000313" key="6">
    <source>
        <dbReference type="EMBL" id="EYE87746.1"/>
    </source>
</evidence>
<name>A0A017RT06_9CLOT</name>
<protein>
    <submittedName>
        <fullName evidence="6">Uncharacterized protein</fullName>
    </submittedName>
</protein>